<dbReference type="InterPro" id="IPR027417">
    <property type="entry name" value="P-loop_NTPase"/>
</dbReference>
<evidence type="ECO:0000259" key="1">
    <source>
        <dbReference type="Pfam" id="PF07755"/>
    </source>
</evidence>
<gene>
    <name evidence="3" type="ORF">METZ01_LOCUS100569</name>
</gene>
<dbReference type="PANTHER" id="PTHR40690:SF1">
    <property type="entry name" value="DUF1611 DOMAIN-CONTAINING PROTEIN"/>
    <property type="match status" value="1"/>
</dbReference>
<dbReference type="SUPFAM" id="SSF52540">
    <property type="entry name" value="P-loop containing nucleoside triphosphate hydrolases"/>
    <property type="match status" value="1"/>
</dbReference>
<dbReference type="Pfam" id="PF07755">
    <property type="entry name" value="DUF1611"/>
    <property type="match status" value="1"/>
</dbReference>
<dbReference type="PIRSF" id="PIRSF026760">
    <property type="entry name" value="UCP026760"/>
    <property type="match status" value="1"/>
</dbReference>
<dbReference type="EMBL" id="UINC01010751">
    <property type="protein sequence ID" value="SVA47715.1"/>
    <property type="molecule type" value="Genomic_DNA"/>
</dbReference>
<protein>
    <recommendedName>
        <fullName evidence="4">DUF1611 domain-containing protein</fullName>
    </recommendedName>
</protein>
<evidence type="ECO:0008006" key="4">
    <source>
        <dbReference type="Google" id="ProtNLM"/>
    </source>
</evidence>
<dbReference type="InterPro" id="IPR035086">
    <property type="entry name" value="DgcN-like_C"/>
</dbReference>
<feature type="domain" description="D-glutamate N-acetyltransferase-like N-terminal" evidence="2">
    <location>
        <begin position="29"/>
        <end position="126"/>
    </location>
</feature>
<reference evidence="3" key="1">
    <citation type="submission" date="2018-05" db="EMBL/GenBank/DDBJ databases">
        <authorList>
            <person name="Lanie J.A."/>
            <person name="Ng W.-L."/>
            <person name="Kazmierczak K.M."/>
            <person name="Andrzejewski T.M."/>
            <person name="Davidsen T.M."/>
            <person name="Wayne K.J."/>
            <person name="Tettelin H."/>
            <person name="Glass J.I."/>
            <person name="Rusch D."/>
            <person name="Podicherti R."/>
            <person name="Tsui H.-C.T."/>
            <person name="Winkler M.E."/>
        </authorList>
    </citation>
    <scope>NUCLEOTIDE SEQUENCE</scope>
</reference>
<dbReference type="Gene3D" id="3.40.50.720">
    <property type="entry name" value="NAD(P)-binding Rossmann-like Domain"/>
    <property type="match status" value="1"/>
</dbReference>
<organism evidence="3">
    <name type="scientific">marine metagenome</name>
    <dbReference type="NCBI Taxonomy" id="408172"/>
    <lineage>
        <taxon>unclassified sequences</taxon>
        <taxon>metagenomes</taxon>
        <taxon>ecological metagenomes</taxon>
    </lineage>
</organism>
<accession>A0A381W5E0</accession>
<dbReference type="InterPro" id="IPR035402">
    <property type="entry name" value="DgcN-like_N"/>
</dbReference>
<dbReference type="Gene3D" id="3.40.50.300">
    <property type="entry name" value="P-loop containing nucleotide triphosphate hydrolases"/>
    <property type="match status" value="1"/>
</dbReference>
<evidence type="ECO:0000313" key="3">
    <source>
        <dbReference type="EMBL" id="SVA47715.1"/>
    </source>
</evidence>
<dbReference type="AlphaFoldDB" id="A0A381W5E0"/>
<dbReference type="PANTHER" id="PTHR40690">
    <property type="entry name" value="GLL3100 PROTEIN"/>
    <property type="match status" value="1"/>
</dbReference>
<name>A0A381W5E0_9ZZZZ</name>
<dbReference type="InterPro" id="IPR011669">
    <property type="entry name" value="DgcN-like"/>
</dbReference>
<feature type="domain" description="D-glutamate N-acetyltransferase-like C-terminal" evidence="1">
    <location>
        <begin position="134"/>
        <end position="326"/>
    </location>
</feature>
<evidence type="ECO:0000259" key="2">
    <source>
        <dbReference type="Pfam" id="PF17396"/>
    </source>
</evidence>
<sequence>MLTDLHGKTSHGLLRYSKRFQILGVIDHKHAGRMSAELVSNCQDDLPIYSDITKAIEELGTKPEYLIIGLSFHGGLLPETHRNSINQALKAGINVVSGLHQVLGEDPGFTKLAKEFGSTIYDIRRPKKIEDLSFWTGKVLGLKTPRIAVLGTDCALGKRTTCQFLLQACHESNIKAELIYTGQTGFLQGFKHGFLLDATLNDFVTGELEKAIMECDAISRPEIMLIEGQSSLRNPSGPCGSELILAGDVNGVILVHAIDRDYFEGFEELKLPLPTIEEEIKLIASYGKKTIAVCINSDNKDFDTQTVADQLNLPVVNPIFENVTSIIEVIKETILQ</sequence>
<proteinExistence type="predicted"/>
<dbReference type="Pfam" id="PF17396">
    <property type="entry name" value="DUF1611_N"/>
    <property type="match status" value="1"/>
</dbReference>